<gene>
    <name evidence="1" type="ORF">LSH36_188g00020</name>
</gene>
<accession>A0AAD9JQK7</accession>
<comment type="caution">
    <text evidence="1">The sequence shown here is derived from an EMBL/GenBank/DDBJ whole genome shotgun (WGS) entry which is preliminary data.</text>
</comment>
<sequence>MLKHKSSSNYDELYQADVDKYTEMGLEEHVQTVVTDSEEIVLREVARIFGHDVNSKRCFYHLTLSTCRKMPKCDVCQKGHVIDPAVIQGKWYEMESAKRQKLTADASTSSLPRPAPDSGWKTLPESEIPKMFNEEHIYHHLVKSLQGHTVCESCDDDSAPHLDSHTSKPLRRSKQFFESKKTIKNTTKIQDVTYQSPKNSSECRYSIWLQTSVNDIDKESLDDFIIDLQRINPNSECMWQLLLAIKYEDSELSQDHSNLIKYQVGQFSLDNITPAESGPVFITSSQGNATRHNEIWIRITALNAKKHICMCK</sequence>
<protein>
    <submittedName>
        <fullName evidence="1">Uncharacterized protein</fullName>
    </submittedName>
</protein>
<proteinExistence type="predicted"/>
<name>A0AAD9JQK7_9ANNE</name>
<evidence type="ECO:0000313" key="2">
    <source>
        <dbReference type="Proteomes" id="UP001208570"/>
    </source>
</evidence>
<keyword evidence="2" id="KW-1185">Reference proteome</keyword>
<dbReference type="AlphaFoldDB" id="A0AAD9JQK7"/>
<organism evidence="1 2">
    <name type="scientific">Paralvinella palmiformis</name>
    <dbReference type="NCBI Taxonomy" id="53620"/>
    <lineage>
        <taxon>Eukaryota</taxon>
        <taxon>Metazoa</taxon>
        <taxon>Spiralia</taxon>
        <taxon>Lophotrochozoa</taxon>
        <taxon>Annelida</taxon>
        <taxon>Polychaeta</taxon>
        <taxon>Sedentaria</taxon>
        <taxon>Canalipalpata</taxon>
        <taxon>Terebellida</taxon>
        <taxon>Terebelliformia</taxon>
        <taxon>Alvinellidae</taxon>
        <taxon>Paralvinella</taxon>
    </lineage>
</organism>
<reference evidence="1" key="1">
    <citation type="journal article" date="2023" name="Mol. Biol. Evol.">
        <title>Third-Generation Sequencing Reveals the Adaptive Role of the Epigenome in Three Deep-Sea Polychaetes.</title>
        <authorList>
            <person name="Perez M."/>
            <person name="Aroh O."/>
            <person name="Sun Y."/>
            <person name="Lan Y."/>
            <person name="Juniper S.K."/>
            <person name="Young C.R."/>
            <person name="Angers B."/>
            <person name="Qian P.Y."/>
        </authorList>
    </citation>
    <scope>NUCLEOTIDE SEQUENCE</scope>
    <source>
        <strain evidence="1">P08H-3</strain>
    </source>
</reference>
<dbReference type="EMBL" id="JAODUP010000188">
    <property type="protein sequence ID" value="KAK2157578.1"/>
    <property type="molecule type" value="Genomic_DNA"/>
</dbReference>
<evidence type="ECO:0000313" key="1">
    <source>
        <dbReference type="EMBL" id="KAK2157578.1"/>
    </source>
</evidence>
<dbReference type="Proteomes" id="UP001208570">
    <property type="component" value="Unassembled WGS sequence"/>
</dbReference>